<dbReference type="PANTHER" id="PTHR24379:SF121">
    <property type="entry name" value="C2H2-TYPE DOMAIN-CONTAINING PROTEIN"/>
    <property type="match status" value="1"/>
</dbReference>
<evidence type="ECO:0000256" key="1">
    <source>
        <dbReference type="ARBA" id="ARBA00004123"/>
    </source>
</evidence>
<evidence type="ECO:0000313" key="15">
    <source>
        <dbReference type="Proteomes" id="UP000318571"/>
    </source>
</evidence>
<evidence type="ECO:0000256" key="4">
    <source>
        <dbReference type="ARBA" id="ARBA00022737"/>
    </source>
</evidence>
<dbReference type="InterPro" id="IPR013087">
    <property type="entry name" value="Znf_C2H2_type"/>
</dbReference>
<dbReference type="Gene3D" id="3.30.160.60">
    <property type="entry name" value="Classic Zinc Finger"/>
    <property type="match status" value="5"/>
</dbReference>
<dbReference type="FunFam" id="3.30.160.60:FF:000770">
    <property type="entry name" value="zinc finger protein 16"/>
    <property type="match status" value="1"/>
</dbReference>
<dbReference type="PROSITE" id="PS00028">
    <property type="entry name" value="ZINC_FINGER_C2H2_1"/>
    <property type="match status" value="4"/>
</dbReference>
<dbReference type="Proteomes" id="UP000318571">
    <property type="component" value="Chromosome 1"/>
</dbReference>
<protein>
    <recommendedName>
        <fullName evidence="13">C2H2-type domain-containing protein</fullName>
    </recommendedName>
</protein>
<dbReference type="InterPro" id="IPR036236">
    <property type="entry name" value="Znf_C2H2_sf"/>
</dbReference>
<dbReference type="PANTHER" id="PTHR24379">
    <property type="entry name" value="KRAB AND ZINC FINGER DOMAIN-CONTAINING"/>
    <property type="match status" value="1"/>
</dbReference>
<keyword evidence="8" id="KW-0238">DNA-binding</keyword>
<feature type="domain" description="C2H2-type" evidence="13">
    <location>
        <begin position="679"/>
        <end position="707"/>
    </location>
</feature>
<evidence type="ECO:0000313" key="14">
    <source>
        <dbReference type="EMBL" id="TRY68801.1"/>
    </source>
</evidence>
<keyword evidence="4" id="KW-0677">Repeat</keyword>
<evidence type="ECO:0000256" key="6">
    <source>
        <dbReference type="ARBA" id="ARBA00022833"/>
    </source>
</evidence>
<feature type="region of interest" description="Disordered" evidence="12">
    <location>
        <begin position="704"/>
        <end position="811"/>
    </location>
</feature>
<feature type="compositionally biased region" description="Basic residues" evidence="12">
    <location>
        <begin position="434"/>
        <end position="445"/>
    </location>
</feature>
<comment type="subcellular location">
    <subcellularLocation>
        <location evidence="1">Nucleus</location>
    </subcellularLocation>
</comment>
<feature type="domain" description="C2H2-type" evidence="13">
    <location>
        <begin position="585"/>
        <end position="608"/>
    </location>
</feature>
<evidence type="ECO:0000256" key="8">
    <source>
        <dbReference type="ARBA" id="ARBA00023125"/>
    </source>
</evidence>
<evidence type="ECO:0000256" key="9">
    <source>
        <dbReference type="ARBA" id="ARBA00023163"/>
    </source>
</evidence>
<comment type="caution">
    <text evidence="14">The sequence shown here is derived from an EMBL/GenBank/DDBJ whole genome shotgun (WGS) entry which is preliminary data.</text>
</comment>
<evidence type="ECO:0000256" key="10">
    <source>
        <dbReference type="ARBA" id="ARBA00023242"/>
    </source>
</evidence>
<keyword evidence="10" id="KW-0539">Nucleus</keyword>
<dbReference type="GO" id="GO:0003677">
    <property type="term" value="F:DNA binding"/>
    <property type="evidence" value="ECO:0007669"/>
    <property type="project" value="UniProtKB-KW"/>
</dbReference>
<dbReference type="EMBL" id="VCGU01000010">
    <property type="protein sequence ID" value="TRY68801.1"/>
    <property type="molecule type" value="Genomic_DNA"/>
</dbReference>
<accession>A0A553NTP8</accession>
<feature type="compositionally biased region" description="Basic and acidic residues" evidence="12">
    <location>
        <begin position="398"/>
        <end position="433"/>
    </location>
</feature>
<dbReference type="SMART" id="SM00355">
    <property type="entry name" value="ZnF_C2H2"/>
    <property type="match status" value="8"/>
</dbReference>
<dbReference type="Pfam" id="PF00096">
    <property type="entry name" value="zf-C2H2"/>
    <property type="match status" value="3"/>
</dbReference>
<dbReference type="GO" id="GO:0008270">
    <property type="term" value="F:zinc ion binding"/>
    <property type="evidence" value="ECO:0007669"/>
    <property type="project" value="UniProtKB-KW"/>
</dbReference>
<gene>
    <name evidence="14" type="ORF">TCAL_04673</name>
</gene>
<dbReference type="PROSITE" id="PS50157">
    <property type="entry name" value="ZINC_FINGER_C2H2_2"/>
    <property type="match status" value="6"/>
</dbReference>
<feature type="region of interest" description="Disordered" evidence="12">
    <location>
        <begin position="368"/>
        <end position="445"/>
    </location>
</feature>
<comment type="similarity">
    <text evidence="2">Belongs to the krueppel C2H2-type zinc-finger protein family.</text>
</comment>
<dbReference type="GO" id="GO:0005634">
    <property type="term" value="C:nucleus"/>
    <property type="evidence" value="ECO:0007669"/>
    <property type="project" value="UniProtKB-SubCell"/>
</dbReference>
<feature type="compositionally biased region" description="Low complexity" evidence="12">
    <location>
        <begin position="744"/>
        <end position="754"/>
    </location>
</feature>
<keyword evidence="5 11" id="KW-0863">Zinc-finger</keyword>
<evidence type="ECO:0000256" key="3">
    <source>
        <dbReference type="ARBA" id="ARBA00022723"/>
    </source>
</evidence>
<feature type="domain" description="C2H2-type" evidence="13">
    <location>
        <begin position="616"/>
        <end position="644"/>
    </location>
</feature>
<dbReference type="OrthoDB" id="6077919at2759"/>
<evidence type="ECO:0000256" key="11">
    <source>
        <dbReference type="PROSITE-ProRule" id="PRU00042"/>
    </source>
</evidence>
<feature type="domain" description="C2H2-type" evidence="13">
    <location>
        <begin position="557"/>
        <end position="584"/>
    </location>
</feature>
<proteinExistence type="inferred from homology"/>
<evidence type="ECO:0000256" key="12">
    <source>
        <dbReference type="SAM" id="MobiDB-lite"/>
    </source>
</evidence>
<name>A0A553NTP8_TIGCA</name>
<dbReference type="SUPFAM" id="SSF57667">
    <property type="entry name" value="beta-beta-alpha zinc fingers"/>
    <property type="match status" value="4"/>
</dbReference>
<keyword evidence="6" id="KW-0862">Zinc</keyword>
<dbReference type="STRING" id="6832.A0A553NTP8"/>
<evidence type="ECO:0000256" key="5">
    <source>
        <dbReference type="ARBA" id="ARBA00022771"/>
    </source>
</evidence>
<evidence type="ECO:0000256" key="7">
    <source>
        <dbReference type="ARBA" id="ARBA00023015"/>
    </source>
</evidence>
<feature type="domain" description="C2H2-type" evidence="13">
    <location>
        <begin position="530"/>
        <end position="558"/>
    </location>
</feature>
<feature type="compositionally biased region" description="Acidic residues" evidence="12">
    <location>
        <begin position="368"/>
        <end position="382"/>
    </location>
</feature>
<keyword evidence="3" id="KW-0479">Metal-binding</keyword>
<organism evidence="14 15">
    <name type="scientific">Tigriopus californicus</name>
    <name type="common">Marine copepod</name>
    <dbReference type="NCBI Taxonomy" id="6832"/>
    <lineage>
        <taxon>Eukaryota</taxon>
        <taxon>Metazoa</taxon>
        <taxon>Ecdysozoa</taxon>
        <taxon>Arthropoda</taxon>
        <taxon>Crustacea</taxon>
        <taxon>Multicrustacea</taxon>
        <taxon>Hexanauplia</taxon>
        <taxon>Copepoda</taxon>
        <taxon>Harpacticoida</taxon>
        <taxon>Harpacticidae</taxon>
        <taxon>Tigriopus</taxon>
    </lineage>
</organism>
<dbReference type="AlphaFoldDB" id="A0A553NTP8"/>
<keyword evidence="15" id="KW-1185">Reference proteome</keyword>
<feature type="compositionally biased region" description="Polar residues" evidence="12">
    <location>
        <begin position="776"/>
        <end position="797"/>
    </location>
</feature>
<feature type="region of interest" description="Disordered" evidence="12">
    <location>
        <begin position="1"/>
        <end position="45"/>
    </location>
</feature>
<keyword evidence="9" id="KW-0804">Transcription</keyword>
<keyword evidence="7" id="KW-0805">Transcription regulation</keyword>
<sequence>MEGTRGNGDFRVMHVPDGMALTLPENESDESRNNKRLLSPPPLQNAEVHAPAGVEVEQRLLGVTNDVLTGAVDDKLAHPYQSEENGLEDIVPSVPLGPSAKPVSNLPEFDPHLNTVAEDILEPVTDTPVQVLVKVADKIFPHFSLADLLFFKATNYSQYNYENGFDLVLQEIEGLLEATNQLIKDLLEPIEHQITTSTNDLTLSPKMEQVLGMSRHWCRRTDLHPSLASDLNTLLPQKLGDVEVKKEYNVSTFLNYHKKNLKEMCGLHSLDSTTLSKLASSDLGANIKQEQQQQNKDNKTYPKVPLALCQKCGKEIQEQGDVFDQDLVITPDIYADDFLFPSELASRKRGRKKTTKVTRKRKQVKYEMDDDFVAPDDDEGDEDTRGFHSNSNGTDPSVKADPDESNIFDEKPIDSRNKVDSVIDRSESKDKSKDKSKRTKLKRRPKLEMNEDGEYCCKRCKEAFKDELSFARHETICNPQNVPIPKYDKLGENQFRCKFRLCNSNQVFPSLFSLRKHFFSTHVSEEDLKFPCEYCGQRFARGGALNDHITSKHKKNHTCEECGKAFNAPNRLREHMLTHTGAKPFACDLCDHKCARSNALKRHKELVHKKFEIGNYFCDICGRSFNQERILRRHINQTHENPKEEVVHQCQRCDYIADNKSHLTQHMTIHHSDTADDQYPCDQCNKAFRIEKYLKYHKKYVHSGKTRNKRSGGLGGEGDEGGNSRPENDPESGDGSIDLMGANGPQEPQGPQGPLVHQSLAPVQLLIPNPPDHHSTASNSTNASPGPTPNPLQQQRFMSHLPYPPYSFNLN</sequence>
<evidence type="ECO:0000259" key="13">
    <source>
        <dbReference type="PROSITE" id="PS50157"/>
    </source>
</evidence>
<reference evidence="14 15" key="1">
    <citation type="journal article" date="2018" name="Nat. Ecol. Evol.">
        <title>Genomic signatures of mitonuclear coevolution across populations of Tigriopus californicus.</title>
        <authorList>
            <person name="Barreto F.S."/>
            <person name="Watson E.T."/>
            <person name="Lima T.G."/>
            <person name="Willett C.S."/>
            <person name="Edmands S."/>
            <person name="Li W."/>
            <person name="Burton R.S."/>
        </authorList>
    </citation>
    <scope>NUCLEOTIDE SEQUENCE [LARGE SCALE GENOMIC DNA]</scope>
    <source>
        <strain evidence="14 15">San Diego</strain>
    </source>
</reference>
<evidence type="ECO:0000256" key="2">
    <source>
        <dbReference type="ARBA" id="ARBA00006991"/>
    </source>
</evidence>
<feature type="domain" description="C2H2-type" evidence="13">
    <location>
        <begin position="648"/>
        <end position="675"/>
    </location>
</feature>